<feature type="domain" description="Ubiquitin-like" evidence="14">
    <location>
        <begin position="661"/>
        <end position="731"/>
    </location>
</feature>
<evidence type="ECO:0000256" key="9">
    <source>
        <dbReference type="ARBA" id="ARBA00023242"/>
    </source>
</evidence>
<dbReference type="PROSITE" id="PS50053">
    <property type="entry name" value="UBIQUITIN_2"/>
    <property type="match status" value="2"/>
</dbReference>
<feature type="compositionally biased region" description="Polar residues" evidence="12">
    <location>
        <begin position="1340"/>
        <end position="1351"/>
    </location>
</feature>
<feature type="domain" description="Bromo" evidence="13">
    <location>
        <begin position="1822"/>
        <end position="1892"/>
    </location>
</feature>
<feature type="compositionally biased region" description="Polar residues" evidence="12">
    <location>
        <begin position="1451"/>
        <end position="1463"/>
    </location>
</feature>
<feature type="region of interest" description="Disordered" evidence="12">
    <location>
        <begin position="73"/>
        <end position="113"/>
    </location>
</feature>
<dbReference type="InterPro" id="IPR022591">
    <property type="entry name" value="TAF1_HAT_dom"/>
</dbReference>
<feature type="compositionally biased region" description="Polar residues" evidence="12">
    <location>
        <begin position="3344"/>
        <end position="3356"/>
    </location>
</feature>
<reference evidence="15" key="1">
    <citation type="journal article" date="2023" name="Mol. Ecol. Resour.">
        <title>Chromosome-level genome assembly of a triploid poplar Populus alba 'Berolinensis'.</title>
        <authorList>
            <person name="Chen S."/>
            <person name="Yu Y."/>
            <person name="Wang X."/>
            <person name="Wang S."/>
            <person name="Zhang T."/>
            <person name="Zhou Y."/>
            <person name="He R."/>
            <person name="Meng N."/>
            <person name="Wang Y."/>
            <person name="Liu W."/>
            <person name="Liu Z."/>
            <person name="Liu J."/>
            <person name="Guo Q."/>
            <person name="Huang H."/>
            <person name="Sederoff R.R."/>
            <person name="Wang G."/>
            <person name="Qu G."/>
            <person name="Chen S."/>
        </authorList>
    </citation>
    <scope>NUCLEOTIDE SEQUENCE</scope>
    <source>
        <strain evidence="15">SC-2020</strain>
    </source>
</reference>
<feature type="region of interest" description="Disordered" evidence="12">
    <location>
        <begin position="3396"/>
        <end position="3431"/>
    </location>
</feature>
<gene>
    <name evidence="15" type="ORF">NC653_037881</name>
</gene>
<feature type="region of interest" description="Disordered" evidence="12">
    <location>
        <begin position="464"/>
        <end position="483"/>
    </location>
</feature>
<feature type="region of interest" description="Disordered" evidence="12">
    <location>
        <begin position="182"/>
        <end position="219"/>
    </location>
</feature>
<feature type="domain" description="Ubiquitin-like" evidence="14">
    <location>
        <begin position="2541"/>
        <end position="2611"/>
    </location>
</feature>
<feature type="region of interest" description="Disordered" evidence="12">
    <location>
        <begin position="2344"/>
        <end position="2363"/>
    </location>
</feature>
<dbReference type="InterPro" id="IPR040240">
    <property type="entry name" value="TAF1"/>
</dbReference>
<keyword evidence="9" id="KW-0539">Nucleus</keyword>
<dbReference type="InterPro" id="IPR001487">
    <property type="entry name" value="Bromodomain"/>
</dbReference>
<keyword evidence="6 11" id="KW-0103">Bromodomain</keyword>
<dbReference type="SMART" id="SM00213">
    <property type="entry name" value="UBQ"/>
    <property type="match status" value="2"/>
</dbReference>
<dbReference type="Gene3D" id="3.10.20.90">
    <property type="entry name" value="Phosphatidylinositol 3-kinase Catalytic Subunit, Chain A, domain 1"/>
    <property type="match status" value="2"/>
</dbReference>
<keyword evidence="5" id="KW-0175">Coiled coil</keyword>
<dbReference type="CDD" id="cd04369">
    <property type="entry name" value="Bromodomain"/>
    <property type="match status" value="1"/>
</dbReference>
<evidence type="ECO:0000256" key="3">
    <source>
        <dbReference type="ARBA" id="ARBA00022853"/>
    </source>
</evidence>
<dbReference type="PROSITE" id="PS50014">
    <property type="entry name" value="BROMODOMAIN_2"/>
    <property type="match status" value="2"/>
</dbReference>
<evidence type="ECO:0000256" key="6">
    <source>
        <dbReference type="ARBA" id="ARBA00023117"/>
    </source>
</evidence>
<dbReference type="InterPro" id="IPR000626">
    <property type="entry name" value="Ubiquitin-like_dom"/>
</dbReference>
<evidence type="ECO:0000259" key="14">
    <source>
        <dbReference type="PROSITE" id="PS50053"/>
    </source>
</evidence>
<evidence type="ECO:0000256" key="8">
    <source>
        <dbReference type="ARBA" id="ARBA00023163"/>
    </source>
</evidence>
<dbReference type="Pfam" id="PF00439">
    <property type="entry name" value="Bromodomain"/>
    <property type="match status" value="2"/>
</dbReference>
<feature type="region of interest" description="Disordered" evidence="12">
    <location>
        <begin position="127"/>
        <end position="152"/>
    </location>
</feature>
<feature type="compositionally biased region" description="Basic and acidic residues" evidence="12">
    <location>
        <begin position="1503"/>
        <end position="1517"/>
    </location>
</feature>
<evidence type="ECO:0000256" key="7">
    <source>
        <dbReference type="ARBA" id="ARBA00023159"/>
    </source>
</evidence>
<dbReference type="EMBL" id="JAQIZT010000017">
    <property type="protein sequence ID" value="KAJ6959653.1"/>
    <property type="molecule type" value="Genomic_DNA"/>
</dbReference>
<feature type="region of interest" description="Disordered" evidence="12">
    <location>
        <begin position="1328"/>
        <end position="1354"/>
    </location>
</feature>
<feature type="compositionally biased region" description="Polar residues" evidence="12">
    <location>
        <begin position="1530"/>
        <end position="1540"/>
    </location>
</feature>
<comment type="similarity">
    <text evidence="2">Belongs to the TAF1 family.</text>
</comment>
<dbReference type="Pfam" id="PF09247">
    <property type="entry name" value="TBP-binding"/>
    <property type="match status" value="1"/>
</dbReference>
<feature type="compositionally biased region" description="Polar residues" evidence="12">
    <location>
        <begin position="2270"/>
        <end position="2288"/>
    </location>
</feature>
<feature type="region of interest" description="Disordered" evidence="12">
    <location>
        <begin position="1"/>
        <end position="24"/>
    </location>
</feature>
<dbReference type="CDD" id="cd17064">
    <property type="entry name" value="Ubl_TAFs_like"/>
    <property type="match status" value="2"/>
</dbReference>
<dbReference type="PANTHER" id="PTHR13900:SF0">
    <property type="entry name" value="TRANSCRIPTION INITIATION FACTOR TFIID SUBUNIT 1"/>
    <property type="match status" value="1"/>
</dbReference>
<dbReference type="InterPro" id="IPR036427">
    <property type="entry name" value="Bromodomain-like_sf"/>
</dbReference>
<dbReference type="InterPro" id="IPR029071">
    <property type="entry name" value="Ubiquitin-like_domsf"/>
</dbReference>
<feature type="compositionally biased region" description="Basic and acidic residues" evidence="12">
    <location>
        <begin position="1650"/>
        <end position="1678"/>
    </location>
</feature>
<feature type="compositionally biased region" description="Polar residues" evidence="12">
    <location>
        <begin position="390"/>
        <end position="408"/>
    </location>
</feature>
<feature type="compositionally biased region" description="Acidic residues" evidence="12">
    <location>
        <begin position="12"/>
        <end position="22"/>
    </location>
</feature>
<feature type="region of interest" description="Disordered" evidence="12">
    <location>
        <begin position="380"/>
        <end position="408"/>
    </location>
</feature>
<dbReference type="GO" id="GO:0017025">
    <property type="term" value="F:TBP-class protein binding"/>
    <property type="evidence" value="ECO:0007669"/>
    <property type="project" value="InterPro"/>
</dbReference>
<feature type="compositionally biased region" description="Basic and acidic residues" evidence="12">
    <location>
        <begin position="1609"/>
        <end position="1618"/>
    </location>
</feature>
<dbReference type="GO" id="GO:0005669">
    <property type="term" value="C:transcription factor TFIID complex"/>
    <property type="evidence" value="ECO:0007669"/>
    <property type="project" value="InterPro"/>
</dbReference>
<feature type="region of interest" description="Disordered" evidence="12">
    <location>
        <begin position="1426"/>
        <end position="1484"/>
    </location>
</feature>
<feature type="compositionally biased region" description="Acidic residues" evidence="12">
    <location>
        <begin position="137"/>
        <end position="150"/>
    </location>
</feature>
<protein>
    <recommendedName>
        <fullName evidence="10">Transcription initiation factor TFIID subunit 1</fullName>
    </recommendedName>
</protein>
<feature type="compositionally biased region" description="Acidic residues" evidence="12">
    <location>
        <begin position="94"/>
        <end position="105"/>
    </location>
</feature>
<dbReference type="SUPFAM" id="SSF47055">
    <property type="entry name" value="TAF(II)230 TBP-binding fragment"/>
    <property type="match status" value="1"/>
</dbReference>
<dbReference type="Gene3D" id="1.20.920.10">
    <property type="entry name" value="Bromodomain-like"/>
    <property type="match status" value="2"/>
</dbReference>
<feature type="region of interest" description="Disordered" evidence="12">
    <location>
        <begin position="2260"/>
        <end position="2288"/>
    </location>
</feature>
<feature type="region of interest" description="Disordered" evidence="12">
    <location>
        <begin position="1767"/>
        <end position="1794"/>
    </location>
</feature>
<feature type="region of interest" description="Disordered" evidence="12">
    <location>
        <begin position="2039"/>
        <end position="2075"/>
    </location>
</feature>
<evidence type="ECO:0000256" key="1">
    <source>
        <dbReference type="ARBA" id="ARBA00004123"/>
    </source>
</evidence>
<feature type="region of interest" description="Disordered" evidence="12">
    <location>
        <begin position="1503"/>
        <end position="1540"/>
    </location>
</feature>
<dbReference type="GO" id="GO:0016251">
    <property type="term" value="F:RNA polymerase II general transcription initiation factor activity"/>
    <property type="evidence" value="ECO:0007669"/>
    <property type="project" value="InterPro"/>
</dbReference>
<feature type="compositionally biased region" description="Basic and acidic residues" evidence="12">
    <location>
        <begin position="3543"/>
        <end position="3575"/>
    </location>
</feature>
<feature type="compositionally biased region" description="Polar residues" evidence="12">
    <location>
        <begin position="3200"/>
        <end position="3211"/>
    </location>
</feature>
<keyword evidence="16" id="KW-1185">Reference proteome</keyword>
<dbReference type="SUPFAM" id="SSF47370">
    <property type="entry name" value="Bromodomain"/>
    <property type="match status" value="2"/>
</dbReference>
<organism evidence="15 16">
    <name type="scientific">Populus alba x Populus x berolinensis</name>
    <dbReference type="NCBI Taxonomy" id="444605"/>
    <lineage>
        <taxon>Eukaryota</taxon>
        <taxon>Viridiplantae</taxon>
        <taxon>Streptophyta</taxon>
        <taxon>Embryophyta</taxon>
        <taxon>Tracheophyta</taxon>
        <taxon>Spermatophyta</taxon>
        <taxon>Magnoliopsida</taxon>
        <taxon>eudicotyledons</taxon>
        <taxon>Gunneridae</taxon>
        <taxon>Pentapetalae</taxon>
        <taxon>rosids</taxon>
        <taxon>fabids</taxon>
        <taxon>Malpighiales</taxon>
        <taxon>Salicaceae</taxon>
        <taxon>Saliceae</taxon>
        <taxon>Populus</taxon>
    </lineage>
</organism>
<dbReference type="InterPro" id="IPR009067">
    <property type="entry name" value="TAF_II_230-bd"/>
</dbReference>
<feature type="compositionally biased region" description="Basic and acidic residues" evidence="12">
    <location>
        <begin position="3396"/>
        <end position="3410"/>
    </location>
</feature>
<evidence type="ECO:0000313" key="16">
    <source>
        <dbReference type="Proteomes" id="UP001164929"/>
    </source>
</evidence>
<dbReference type="Gene3D" id="1.10.1100.10">
    <property type="entry name" value="TAFII-230 TBP-binding domain"/>
    <property type="match status" value="1"/>
</dbReference>
<comment type="caution">
    <text evidence="15">The sequence shown here is derived from an EMBL/GenBank/DDBJ whole genome shotgun (WGS) entry which is preliminary data.</text>
</comment>
<dbReference type="PROSITE" id="PS00633">
    <property type="entry name" value="BROMODOMAIN_1"/>
    <property type="match status" value="2"/>
</dbReference>
<dbReference type="FunFam" id="1.20.920.10:FF:000043">
    <property type="entry name" value="Transcription initiation factor TFIID subunit 1"/>
    <property type="match status" value="2"/>
</dbReference>
<evidence type="ECO:0000256" key="11">
    <source>
        <dbReference type="PROSITE-ProRule" id="PRU00035"/>
    </source>
</evidence>
<keyword evidence="4" id="KW-0805">Transcription regulation</keyword>
<dbReference type="InterPro" id="IPR018359">
    <property type="entry name" value="Bromodomain_CS"/>
</dbReference>
<dbReference type="SMART" id="SM00297">
    <property type="entry name" value="BROMO"/>
    <property type="match status" value="2"/>
</dbReference>
<dbReference type="FunFam" id="3.10.20.90:FF:000223">
    <property type="entry name" value="Transcription initiation factor TFIID subunit 1"/>
    <property type="match status" value="2"/>
</dbReference>
<sequence length="3814" mass="431819">MGGGGYDSGSASDDDDDEEYEEVGGNRFLGFMFGNVDNSGDLDADYLDEDAKEHLAALADKLGSSLTEIDLSVKSHQTSTDAAEQDYDAKAEDAVDYEDFDEQYEGPEIQGVSEEDYLLSKKNYILSESSLQPPTSDNEDYDEDVEEELEKEPVVSDKILEFQTASLSGQQDVGVVSGVGVEKSSQDDVELGSMDSESSDAKSEDIHEEEVDHVEGPLDGKGPSPLPILFIEDGMEILKFSEIFSIHEPSKKGQKRDHRYSIFKEKYTSMDASDIVEEDEEVFLKDSGQLFPSHLLVNQHDISILSEDAAELARFGTVHGAIKTSVQIEEQRKNSYLSAEPMNEEVEWKSPVHSKFYPLDQQDWEERILWDNSPAISDNSVESFDLSGPDTGSSFIRESEQVTSPQNRCSELPVELNENTSNFVWNRSSVLLESFGSEDSSEPGNLPFSESRCHPQLLRLESQMEVDSSSHVDDRRENNSAELHESDAVRRFSKLTLQNRDLMEGSWLDNIIWEPNETNIKPKLILDLQDKQMLFEILDHRDSKHLQLHAGAMIITRTLKQRVSHELLGHGNRSGWQFNIANDKFYMNRKISQQLQSNSNKRTAYGIKIHHSAPAIKLQTMKLKLSNKDLANFHRPKALWYPHDHEVAVKERGKLPTVGPMKIILKSLGGKGSKVHVDAEETVSSVKAKASKKLDFKPSETVKIFYLGKELEDHMSLAAQNVQPNSLLHLVRTKIHLWPRAQKIPGENKSLRPPGAFKKKSDLSVKDGHIFLMEYCEERPLLLSNVGMGANLRTYYQKSSPGDQAGISLRNEKRSLGNVVILEQTDKSPFLGDIKAGCSQSSLETNMYKAPIFPHKVPPTDYLLVRSAKGKLCLRRIDRVAVIGQQEPLMEVLAPASKNLQAYIINRLLLYLYREFRAAEKRGTLPWIRADELSAHFPSIPETILRKKLKECAVLRFAQCIALHGMFNMQKDANGHLFWAKKRDFIIPSEEELKKMVLPENVCAYESMQAGLYRLKHLGITKLTLPASVSTAMSQLPDEAIALAAASHIERELQITPWSLSSNFVACTNQDRANIERLEITGVGDPSGRGLGFSYVRAAPKAPMSNAMMKKKAGAGRGGSTVTGTDADLRRLSMEAAREVLLKFNVPDEQIAKQTRWHRIAMIRKLSSEQASCGVKVDPTTISKYARGQRMSFLQLQQQTREKCQEIWDRQVQSLSALDGDEIESDSEANSDLDSFAGDLENLLDAEEFEGDESNYESKHDKGDCVKGIKMRRRPSQAQAEEEFEDEAAEAAELCRLLMDDDEAEQKKKRKIKTGCVNAVLAPKKPSFADNVHRGKKMNKTQPSGSYTPKENSIRDSKEVETLFMKGKASEKVNTVKKNVSVSNTPPLKAKVIMADGLNHIFKEKKSAREKFVCGACGQLGHMKTNKNCPKYGKEPETPVETTDLEKASRKSTSQDLLNVSQHKLQKKRMVSKSATKVEVSEGEKSSLAKSLPVKFKCGSTEKFSDKPADGAADHSDQPTTSDVRPVSSDIDTGSRSTAKVNKIKIFNKAKPENIQVESHKPSIVIRPPMDIERSQIESHKPSIVIRPPTYTDRNHVDPHKPSIVIRPPAEKDREKSQKKIVIRQSKEIIDPDRVSQDGRTGREHRKTKKIAELSSFEKHGKTMHFSRESAKRKAEDRRWWEEEEKRRTAERLREERERRIHAEEMRSLEEQEKLADIKRYTETIRWDWDEEERQKAKKKKKKKMKMKMKMKKPEISDDYLDDYRGARNGRRMPERDRGAKRRPVVDVGTSGADYTPATKRRRVGEVGLANILEGIVDALKDRVEVSYLFLKPVPKKEAPDYLDIVKRPMDLSTIRDKARKMEYKDRNEFRHDMWQIAYNAHVYNDGRNPGIPPLADQLLELCDYLLMEKQESLSEAEADETRNYEVVWSVNRFLGDAKEHLAALADKLGSSLSEIDLSVKSHQTSTDAAEQGDVVCQEKLCHAVFDVVLPTSDNEDYDEDVEEELEKEPVVSDKILEFQTASLSGQQDVGVVSGVGVEKSSQDDVELGSMDSESSDAKSEDIHEEEVDHVEGPLDGKGPSPLPILFIEDGMEILKFSEIFSIHEPSKKGQKRDHRYSISKVPVILWFAFFLISVLTFLFNSFSEKYTSMDASDIVEEDEEVFLKDSGQLFPSHLLVNQHDISILSEDAAELARFGTVHGAIKTSVQIEEQRKNSYLSAEPMNEEVEWKSPVHSKFYPLDQQDWEERILWDNSPAISDNSVESFDLSGPDTGSSFIRESEQVTSPQNRCSELPVELNENTSNFVWNRSSVLLESFGSEDSSEPGNLPFSESRCHPQLLRLESQMEVDSSSHVDDRRENNSAELHESDAVRRFSKLTLQNRDLMEGSWLDNIIWEPNETNIKPKLILDLQDKQMLFEILDHRDSKHLQLHAGAMIITRTLKQRVSHELLGHGNRSGWQFNIANDKFYMNRKISQQLQSNSNKRTAYGIKIHHSAPAIKLQTMKLKLSNKDLANFHRPKALWYPHDHEVAVKERGKLPTVGPMKIILKSLGGKGSKVHVDAEETVSSVKAKASKKLDFKPSETVKIFYLGKELEDHMSLAAQNVQPNSLLHLVRTKIHLWPRAQKIPGVHLLSHCRYCEERPLLLSNVGMGANLRTYYQKSSPGDQAGISLRNEKRSLGNVVILEQTDKSPFLGDIKAGCSQSSLETNMYKAPIFPHKVPPTDYLLVRSAKGKLCLRRIDRVAVIGQQEPLMEVLAPASKNLQAYIINRLLLYLYREFRAAEKRGTLPWIRADELSAHFPSIPETILRKKLKECAVLRFAQCIALHGMFNMQKDANGHLFWAKKRDFIIPSEEELKKMVLPENVCAYESMQAGLYRLKHLGITKLTLPASVSTAMSQLPDEAIALAAASHIERELQITPWSLSSNFVACTNQDRANIERLEITGVGDPSGRGLGFSYVRAAPKAPMSNAMMKKKAGAGRGGSTVTGTDADLRRLSMEAAREVLLKFNVPDEQIAKQTRWHRIAMIRKLSSEQASCGVKVDPTTISKYARGQRMSFLQLQQQTREKCQEIWDRQVQSLSALDGDEIESDSEANSDLDSFAGDLENLLDAEEFEGDESNYESKHDKGDCVKGIKMRRRPSQAQAEEEFEDEAAEAAELCRLLMDDDEAEQKKKRKIKTGCVNAVLAPKKPSFADNVHRGKKMNKTQPSGSYTPKENSIRDSKEVETLFMKGKASEKVNTVKKNVSVSNTPPLKAKVIMADGLNHIQILMDIMHGYIRFCFQAFPLFALNILNLFLTQIFKEKKSAREKFVCGACGQLGHMKTNKNCPKYGKEPETPVETTDLEKASRKSTSQDLLNVSQHKLQKKRMVSKSATKVEVSEGEKSSLAKSLPVKFKCGSTEKFSDKPADGAADHSDQPTTSDVRPVSSDIDTGSRSTAKVNKIKIFNKAKPENIQVESHKPSIVIRPPMDIERSQIESHKPSIVIRPPTYTDRNHVDPHKPSIVIRPPAEKDREKSQKKIVIRQSKEIIDPDRVSQDGRTGREHRKTKKIAELSSFEKHGKTMHFSRESAKRKAEDRRWWEEEEKRRTAERLREERERRIHAEEMRSLEEQEKLADIKRYTETIRWDWDEEERQKAKKKKKKKMKMKMKMKKPEISDDYLDDYRGARNGRRMPERDRGAKRRPVVDVGTSGADYTPATKRRRVGEVGLANILEGIVDALKDRVEVSYLFLKPVPKKEAPDYLDIVKRPMDLSTIRDKARKMEYKDRNEFRHDMWQIAYNAHVYNDGRNPGIPPLADQLLELCDYLLMEKQESLSEAEAGI</sequence>
<dbReference type="PANTHER" id="PTHR13900">
    <property type="entry name" value="TRANSCRIPTION INITIATION FACTOR TFIID"/>
    <property type="match status" value="1"/>
</dbReference>
<feature type="region of interest" description="Disordered" evidence="12">
    <location>
        <begin position="3467"/>
        <end position="3575"/>
    </location>
</feature>
<feature type="region of interest" description="Disordered" evidence="12">
    <location>
        <begin position="1574"/>
        <end position="1678"/>
    </location>
</feature>
<evidence type="ECO:0000256" key="12">
    <source>
        <dbReference type="SAM" id="MobiDB-lite"/>
    </source>
</evidence>
<feature type="region of interest" description="Disordered" evidence="12">
    <location>
        <begin position="3318"/>
        <end position="3377"/>
    </location>
</feature>
<keyword evidence="3" id="KW-0156">Chromatin regulator</keyword>
<feature type="compositionally biased region" description="Basic and acidic residues" evidence="12">
    <location>
        <begin position="1625"/>
        <end position="1642"/>
    </location>
</feature>
<feature type="region of interest" description="Disordered" evidence="12">
    <location>
        <begin position="3660"/>
        <end position="3687"/>
    </location>
</feature>
<evidence type="ECO:0000256" key="2">
    <source>
        <dbReference type="ARBA" id="ARBA00009064"/>
    </source>
</evidence>
<feature type="compositionally biased region" description="Basic and acidic residues" evidence="12">
    <location>
        <begin position="3502"/>
        <end position="3511"/>
    </location>
</feature>
<feature type="compositionally biased region" description="Basic and acidic residues" evidence="12">
    <location>
        <begin position="468"/>
        <end position="483"/>
    </location>
</feature>
<evidence type="ECO:0000256" key="5">
    <source>
        <dbReference type="ARBA" id="ARBA00023054"/>
    </source>
</evidence>
<keyword evidence="7" id="KW-0010">Activator</keyword>
<evidence type="ECO:0000256" key="4">
    <source>
        <dbReference type="ARBA" id="ARBA00023015"/>
    </source>
</evidence>
<dbReference type="GO" id="GO:0051123">
    <property type="term" value="P:RNA polymerase II preinitiation complex assembly"/>
    <property type="evidence" value="ECO:0007669"/>
    <property type="project" value="TreeGrafter"/>
</dbReference>
<feature type="compositionally biased region" description="Basic and acidic residues" evidence="12">
    <location>
        <begin position="1767"/>
        <end position="1778"/>
    </location>
</feature>
<feature type="compositionally biased region" description="Basic and acidic residues" evidence="12">
    <location>
        <begin position="3660"/>
        <end position="3671"/>
    </location>
</feature>
<evidence type="ECO:0000259" key="13">
    <source>
        <dbReference type="PROSITE" id="PS50014"/>
    </source>
</evidence>
<dbReference type="PRINTS" id="PR00503">
    <property type="entry name" value="BROMODOMAIN"/>
</dbReference>
<keyword evidence="8" id="KW-0804">Transcription</keyword>
<dbReference type="GO" id="GO:0004402">
    <property type="term" value="F:histone acetyltransferase activity"/>
    <property type="evidence" value="ECO:0007669"/>
    <property type="project" value="InterPro"/>
</dbReference>
<proteinExistence type="inferred from homology"/>
<evidence type="ECO:0000256" key="10">
    <source>
        <dbReference type="ARBA" id="ARBA00040102"/>
    </source>
</evidence>
<dbReference type="Pfam" id="PF00240">
    <property type="entry name" value="ubiquitin"/>
    <property type="match status" value="2"/>
</dbReference>
<feature type="region of interest" description="Disordered" evidence="12">
    <location>
        <begin position="3188"/>
        <end position="3213"/>
    </location>
</feature>
<dbReference type="Proteomes" id="UP001164929">
    <property type="component" value="Chromosome 17"/>
</dbReference>
<feature type="domain" description="Bromo" evidence="13">
    <location>
        <begin position="3715"/>
        <end position="3785"/>
    </location>
</feature>
<accession>A0AAD6PSJ5</accession>
<evidence type="ECO:0000313" key="15">
    <source>
        <dbReference type="EMBL" id="KAJ6959653.1"/>
    </source>
</evidence>
<feature type="compositionally biased region" description="Basic and acidic residues" evidence="12">
    <location>
        <begin position="2348"/>
        <end position="2363"/>
    </location>
</feature>
<feature type="compositionally biased region" description="Basic and acidic residues" evidence="12">
    <location>
        <begin position="3518"/>
        <end position="3535"/>
    </location>
</feature>
<comment type="subcellular location">
    <subcellularLocation>
        <location evidence="1">Nucleus</location>
    </subcellularLocation>
</comment>
<feature type="compositionally biased region" description="Polar residues" evidence="12">
    <location>
        <begin position="127"/>
        <end position="136"/>
    </location>
</feature>
<dbReference type="Pfam" id="PF12157">
    <property type="entry name" value="DUF3591"/>
    <property type="match status" value="2"/>
</dbReference>
<dbReference type="SUPFAM" id="SSF54236">
    <property type="entry name" value="Ubiquitin-like"/>
    <property type="match status" value="2"/>
</dbReference>
<dbReference type="InterPro" id="IPR036741">
    <property type="entry name" value="TAFII-230_TBP-bd_sf"/>
</dbReference>
<name>A0AAD6PSJ5_9ROSI</name>